<gene>
    <name evidence="1" type="ORF">BG60_23490</name>
</gene>
<dbReference type="EMBL" id="JFHD01000036">
    <property type="protein sequence ID" value="KDR26307.1"/>
    <property type="molecule type" value="Genomic_DNA"/>
</dbReference>
<organism evidence="1 2">
    <name type="scientific">Caballeronia zhejiangensis</name>
    <dbReference type="NCBI Taxonomy" id="871203"/>
    <lineage>
        <taxon>Bacteria</taxon>
        <taxon>Pseudomonadati</taxon>
        <taxon>Pseudomonadota</taxon>
        <taxon>Betaproteobacteria</taxon>
        <taxon>Burkholderiales</taxon>
        <taxon>Burkholderiaceae</taxon>
        <taxon>Caballeronia</taxon>
    </lineage>
</organism>
<name>A0A656QCS2_9BURK</name>
<keyword evidence="2" id="KW-1185">Reference proteome</keyword>
<comment type="caution">
    <text evidence="1">The sequence shown here is derived from an EMBL/GenBank/DDBJ whole genome shotgun (WGS) entry which is preliminary data.</text>
</comment>
<accession>A0A656QCS2</accession>
<dbReference type="Proteomes" id="UP000027451">
    <property type="component" value="Unassembled WGS sequence"/>
</dbReference>
<dbReference type="AlphaFoldDB" id="A0A656QCS2"/>
<reference evidence="1 2" key="1">
    <citation type="submission" date="2014-03" db="EMBL/GenBank/DDBJ databases">
        <title>Draft Genome Sequences of Four Burkholderia Strains.</title>
        <authorList>
            <person name="Liu X.Y."/>
            <person name="Li C.X."/>
            <person name="Xu J.H."/>
        </authorList>
    </citation>
    <scope>NUCLEOTIDE SEQUENCE [LARGE SCALE GENOMIC DNA]</scope>
    <source>
        <strain evidence="1 2">OP-1</strain>
    </source>
</reference>
<sequence>MLVRSITLDPQLSNIVVGTGIQSRYSVFRGVFRRQHENGNGVSLCAPMFKQTSSRKTRKPQVQHNHVVARGRPRELGGLSVLRSIHCEGRVAQTCFKAAANEVIIFNQKHAHVVSTECSTRILLVV</sequence>
<evidence type="ECO:0000313" key="1">
    <source>
        <dbReference type="EMBL" id="KDR26307.1"/>
    </source>
</evidence>
<evidence type="ECO:0000313" key="2">
    <source>
        <dbReference type="Proteomes" id="UP000027451"/>
    </source>
</evidence>
<proteinExistence type="predicted"/>
<protein>
    <submittedName>
        <fullName evidence="1">Uncharacterized protein</fullName>
    </submittedName>
</protein>